<dbReference type="Proteomes" id="UP000199533">
    <property type="component" value="Unassembled WGS sequence"/>
</dbReference>
<proteinExistence type="predicted"/>
<dbReference type="AlphaFoldDB" id="A0A1I3XXH4"/>
<protein>
    <recommendedName>
        <fullName evidence="6">Multicopper oxidase</fullName>
    </recommendedName>
</protein>
<keyword evidence="2" id="KW-1133">Transmembrane helix</keyword>
<sequence>MTKHLFILLLGVIVLSSSALAQETTDHSSHQSTEHDHSDHDMNDKDHDHGDPSDHTDHNDHTDHTGHDMDHSAHDHSAHDHDAHDHSGMAHGDDHMMDAPGDHSLLHGDGETHTGHHGDHHHHHDDGHIMDHEGSMIMGQNFDKLPSSCTSISEEIEITVRAGSKYAKKFPGTTFAFDNQEWRVKPCSKITWHFINEDNIRHQFMMHGLPRYLYHLGMFHLESTGPRKISGTMIVPAGDETYLVHCDIAQHMEKGMKAQLVVGNGGEDLPSIPGLTPYVLNDKYETEDLPKVADKDDDTGKDKDSITKQVTDFFNENIPFSGMAWIGILFGIICAPMFTRIIALRKKEEPDASS</sequence>
<keyword evidence="2" id="KW-0812">Transmembrane</keyword>
<dbReference type="CDD" id="cd00920">
    <property type="entry name" value="Cupredoxin"/>
    <property type="match status" value="1"/>
</dbReference>
<feature type="compositionally biased region" description="Basic and acidic residues" evidence="1">
    <location>
        <begin position="24"/>
        <end position="117"/>
    </location>
</feature>
<evidence type="ECO:0000256" key="3">
    <source>
        <dbReference type="SAM" id="SignalP"/>
    </source>
</evidence>
<keyword evidence="2" id="KW-0472">Membrane</keyword>
<evidence type="ECO:0000313" key="5">
    <source>
        <dbReference type="Proteomes" id="UP000199533"/>
    </source>
</evidence>
<keyword evidence="3" id="KW-0732">Signal</keyword>
<feature type="transmembrane region" description="Helical" evidence="2">
    <location>
        <begin position="318"/>
        <end position="338"/>
    </location>
</feature>
<evidence type="ECO:0008006" key="6">
    <source>
        <dbReference type="Google" id="ProtNLM"/>
    </source>
</evidence>
<name>A0A1I3XXH4_9PROT</name>
<organism evidence="4 5">
    <name type="scientific">Nitrosomonas aestuarii</name>
    <dbReference type="NCBI Taxonomy" id="52441"/>
    <lineage>
        <taxon>Bacteria</taxon>
        <taxon>Pseudomonadati</taxon>
        <taxon>Pseudomonadota</taxon>
        <taxon>Betaproteobacteria</taxon>
        <taxon>Nitrosomonadales</taxon>
        <taxon>Nitrosomonadaceae</taxon>
        <taxon>Nitrosomonas</taxon>
    </lineage>
</organism>
<keyword evidence="5" id="KW-1185">Reference proteome</keyword>
<dbReference type="STRING" id="52441.SAMN05216302_1002121"/>
<reference evidence="5" key="1">
    <citation type="submission" date="2016-10" db="EMBL/GenBank/DDBJ databases">
        <authorList>
            <person name="Varghese N."/>
            <person name="Submissions S."/>
        </authorList>
    </citation>
    <scope>NUCLEOTIDE SEQUENCE [LARGE SCALE GENOMIC DNA]</scope>
    <source>
        <strain evidence="5">Nm69</strain>
    </source>
</reference>
<evidence type="ECO:0000313" key="4">
    <source>
        <dbReference type="EMBL" id="SFK23979.1"/>
    </source>
</evidence>
<accession>A0A1I3XXH4</accession>
<feature type="region of interest" description="Disordered" evidence="1">
    <location>
        <begin position="24"/>
        <end position="132"/>
    </location>
</feature>
<feature type="chain" id="PRO_5011727739" description="Multicopper oxidase" evidence="3">
    <location>
        <begin position="22"/>
        <end position="354"/>
    </location>
</feature>
<dbReference type="RefSeq" id="WP_090696860.1">
    <property type="nucleotide sequence ID" value="NZ_FOSP01000002.1"/>
</dbReference>
<dbReference type="EMBL" id="FOSP01000002">
    <property type="protein sequence ID" value="SFK23979.1"/>
    <property type="molecule type" value="Genomic_DNA"/>
</dbReference>
<gene>
    <name evidence="4" type="ORF">SAMN05216302_1002121</name>
</gene>
<dbReference type="SUPFAM" id="SSF49503">
    <property type="entry name" value="Cupredoxins"/>
    <property type="match status" value="1"/>
</dbReference>
<dbReference type="InterPro" id="IPR008972">
    <property type="entry name" value="Cupredoxin"/>
</dbReference>
<evidence type="ECO:0000256" key="1">
    <source>
        <dbReference type="SAM" id="MobiDB-lite"/>
    </source>
</evidence>
<dbReference type="OrthoDB" id="5801345at2"/>
<evidence type="ECO:0000256" key="2">
    <source>
        <dbReference type="SAM" id="Phobius"/>
    </source>
</evidence>
<feature type="signal peptide" evidence="3">
    <location>
        <begin position="1"/>
        <end position="21"/>
    </location>
</feature>
<dbReference type="Gene3D" id="2.60.40.420">
    <property type="entry name" value="Cupredoxins - blue copper proteins"/>
    <property type="match status" value="1"/>
</dbReference>